<dbReference type="HOGENOM" id="CLU_1798518_0_0_1"/>
<evidence type="ECO:0000313" key="2">
    <source>
        <dbReference type="EnsemblMetazoa" id="HelroP183790"/>
    </source>
</evidence>
<dbReference type="AlphaFoldDB" id="T1FK70"/>
<proteinExistence type="predicted"/>
<dbReference type="CTD" id="20209219"/>
<dbReference type="EnsemblMetazoa" id="HelroT183790">
    <property type="protein sequence ID" value="HelroP183790"/>
    <property type="gene ID" value="HelroG183790"/>
</dbReference>
<evidence type="ECO:0000313" key="1">
    <source>
        <dbReference type="EMBL" id="ESO10265.1"/>
    </source>
</evidence>
<organism evidence="2 3">
    <name type="scientific">Helobdella robusta</name>
    <name type="common">Californian leech</name>
    <dbReference type="NCBI Taxonomy" id="6412"/>
    <lineage>
        <taxon>Eukaryota</taxon>
        <taxon>Metazoa</taxon>
        <taxon>Spiralia</taxon>
        <taxon>Lophotrochozoa</taxon>
        <taxon>Annelida</taxon>
        <taxon>Clitellata</taxon>
        <taxon>Hirudinea</taxon>
        <taxon>Rhynchobdellida</taxon>
        <taxon>Glossiphoniidae</taxon>
        <taxon>Helobdella</taxon>
    </lineage>
</organism>
<reference evidence="2" key="3">
    <citation type="submission" date="2015-06" db="UniProtKB">
        <authorList>
            <consortium name="EnsemblMetazoa"/>
        </authorList>
    </citation>
    <scope>IDENTIFICATION</scope>
</reference>
<sequence length="144" mass="16715">MVEKIYKYNSKTAFKKYIACTLGRQIKLLNLFIETATHAEANFLCSICHVEAPMGMKGECNTVELDRSCTDKSMEKVETVVEDDELVLRRFYSEEKSNFNWGSRAFHYPQLQGQSLKLFKEVAEIWGEDSECDRSIKQVIKNRN</sequence>
<reference evidence="1 3" key="2">
    <citation type="journal article" date="2013" name="Nature">
        <title>Insights into bilaterian evolution from three spiralian genomes.</title>
        <authorList>
            <person name="Simakov O."/>
            <person name="Marletaz F."/>
            <person name="Cho S.J."/>
            <person name="Edsinger-Gonzales E."/>
            <person name="Havlak P."/>
            <person name="Hellsten U."/>
            <person name="Kuo D.H."/>
            <person name="Larsson T."/>
            <person name="Lv J."/>
            <person name="Arendt D."/>
            <person name="Savage R."/>
            <person name="Osoegawa K."/>
            <person name="de Jong P."/>
            <person name="Grimwood J."/>
            <person name="Chapman J.A."/>
            <person name="Shapiro H."/>
            <person name="Aerts A."/>
            <person name="Otillar R.P."/>
            <person name="Terry A.Y."/>
            <person name="Boore J.L."/>
            <person name="Grigoriev I.V."/>
            <person name="Lindberg D.R."/>
            <person name="Seaver E.C."/>
            <person name="Weisblat D.A."/>
            <person name="Putnam N.H."/>
            <person name="Rokhsar D.S."/>
        </authorList>
    </citation>
    <scope>NUCLEOTIDE SEQUENCE</scope>
</reference>
<evidence type="ECO:0000313" key="3">
    <source>
        <dbReference type="Proteomes" id="UP000015101"/>
    </source>
</evidence>
<reference evidence="3" key="1">
    <citation type="submission" date="2012-12" db="EMBL/GenBank/DDBJ databases">
        <authorList>
            <person name="Hellsten U."/>
            <person name="Grimwood J."/>
            <person name="Chapman J.A."/>
            <person name="Shapiro H."/>
            <person name="Aerts A."/>
            <person name="Otillar R.P."/>
            <person name="Terry A.Y."/>
            <person name="Boore J.L."/>
            <person name="Simakov O."/>
            <person name="Marletaz F."/>
            <person name="Cho S.-J."/>
            <person name="Edsinger-Gonzales E."/>
            <person name="Havlak P."/>
            <person name="Kuo D.-H."/>
            <person name="Larsson T."/>
            <person name="Lv J."/>
            <person name="Arendt D."/>
            <person name="Savage R."/>
            <person name="Osoegawa K."/>
            <person name="de Jong P."/>
            <person name="Lindberg D.R."/>
            <person name="Seaver E.C."/>
            <person name="Weisblat D.A."/>
            <person name="Putnam N.H."/>
            <person name="Grigoriev I.V."/>
            <person name="Rokhsar D.S."/>
        </authorList>
    </citation>
    <scope>NUCLEOTIDE SEQUENCE</scope>
</reference>
<name>T1FK70_HELRO</name>
<keyword evidence="3" id="KW-1185">Reference proteome</keyword>
<dbReference type="InParanoid" id="T1FK70"/>
<dbReference type="Proteomes" id="UP000015101">
    <property type="component" value="Unassembled WGS sequence"/>
</dbReference>
<accession>T1FK70</accession>
<dbReference type="EMBL" id="KB095901">
    <property type="protein sequence ID" value="ESO10265.1"/>
    <property type="molecule type" value="Genomic_DNA"/>
</dbReference>
<protein>
    <submittedName>
        <fullName evidence="1 2">Uncharacterized protein</fullName>
    </submittedName>
</protein>
<dbReference type="EMBL" id="AMQM01008988">
    <property type="status" value="NOT_ANNOTATED_CDS"/>
    <property type="molecule type" value="Genomic_DNA"/>
</dbReference>
<dbReference type="GeneID" id="20209219"/>
<dbReference type="KEGG" id="hro:HELRODRAFT_183790"/>
<gene>
    <name evidence="2" type="primary">20209219</name>
    <name evidence="1" type="ORF">HELRODRAFT_183790</name>
</gene>
<dbReference type="RefSeq" id="XP_009011621.1">
    <property type="nucleotide sequence ID" value="XM_009013373.1"/>
</dbReference>